<dbReference type="EMBL" id="OV121140">
    <property type="protein sequence ID" value="CAH0563412.1"/>
    <property type="molecule type" value="Genomic_DNA"/>
</dbReference>
<dbReference type="GO" id="GO:0034599">
    <property type="term" value="P:cellular response to oxidative stress"/>
    <property type="evidence" value="ECO:0007669"/>
    <property type="project" value="TreeGrafter"/>
</dbReference>
<dbReference type="AlphaFoldDB" id="A0A9P0BI96"/>
<evidence type="ECO:0000256" key="1">
    <source>
        <dbReference type="SAM" id="MobiDB-lite"/>
    </source>
</evidence>
<protein>
    <recommendedName>
        <fullName evidence="4">Glutaredoxin domain-containing protein</fullName>
    </recommendedName>
</protein>
<dbReference type="Proteomes" id="UP001154078">
    <property type="component" value="Chromosome 9"/>
</dbReference>
<feature type="compositionally biased region" description="Polar residues" evidence="1">
    <location>
        <begin position="139"/>
        <end position="156"/>
    </location>
</feature>
<organism evidence="2 3">
    <name type="scientific">Brassicogethes aeneus</name>
    <name type="common">Rape pollen beetle</name>
    <name type="synonym">Meligethes aeneus</name>
    <dbReference type="NCBI Taxonomy" id="1431903"/>
    <lineage>
        <taxon>Eukaryota</taxon>
        <taxon>Metazoa</taxon>
        <taxon>Ecdysozoa</taxon>
        <taxon>Arthropoda</taxon>
        <taxon>Hexapoda</taxon>
        <taxon>Insecta</taxon>
        <taxon>Pterygota</taxon>
        <taxon>Neoptera</taxon>
        <taxon>Endopterygota</taxon>
        <taxon>Coleoptera</taxon>
        <taxon>Polyphaga</taxon>
        <taxon>Cucujiformia</taxon>
        <taxon>Nitidulidae</taxon>
        <taxon>Meligethinae</taxon>
        <taxon>Brassicogethes</taxon>
    </lineage>
</organism>
<feature type="region of interest" description="Disordered" evidence="1">
    <location>
        <begin position="114"/>
        <end position="234"/>
    </location>
</feature>
<reference evidence="2" key="1">
    <citation type="submission" date="2021-12" db="EMBL/GenBank/DDBJ databases">
        <authorList>
            <person name="King R."/>
        </authorList>
    </citation>
    <scope>NUCLEOTIDE SEQUENCE</scope>
</reference>
<dbReference type="SUPFAM" id="SSF52833">
    <property type="entry name" value="Thioredoxin-like"/>
    <property type="match status" value="1"/>
</dbReference>
<keyword evidence="3" id="KW-1185">Reference proteome</keyword>
<name>A0A9P0BI96_BRAAE</name>
<sequence>MVVFNEVTKPQKQNELTKEEDPNLKQIEQLVNDMIKSDKIVIFSKSYCPYSQMAKMVPRVFINGTFIGGGSDIQYIHHKGMLQPLCDKTIDKDSIDLPKDQGPVLECAWAPKNKKPVDLSNDKESKDKEPIGHKDTSKTRTSTDNLKNGGSTSKTIESMDKSNDKGSKDVLKNAESTGKSIEKDQESKDTFKNKNSTDKSKNEGSTSKTNESKDKSKHRESIDKPKDSDKPKKK</sequence>
<gene>
    <name evidence="2" type="ORF">MELIAE_LOCUS12247</name>
</gene>
<dbReference type="GO" id="GO:0015038">
    <property type="term" value="F:glutathione disulfide oxidoreductase activity"/>
    <property type="evidence" value="ECO:0007669"/>
    <property type="project" value="TreeGrafter"/>
</dbReference>
<feature type="compositionally biased region" description="Basic and acidic residues" evidence="1">
    <location>
        <begin position="157"/>
        <end position="172"/>
    </location>
</feature>
<feature type="compositionally biased region" description="Basic and acidic residues" evidence="1">
    <location>
        <begin position="210"/>
        <end position="234"/>
    </location>
</feature>
<dbReference type="GO" id="GO:0005737">
    <property type="term" value="C:cytoplasm"/>
    <property type="evidence" value="ECO:0007669"/>
    <property type="project" value="TreeGrafter"/>
</dbReference>
<evidence type="ECO:0008006" key="4">
    <source>
        <dbReference type="Google" id="ProtNLM"/>
    </source>
</evidence>
<dbReference type="Gene3D" id="3.40.30.10">
    <property type="entry name" value="Glutaredoxin"/>
    <property type="match status" value="2"/>
</dbReference>
<proteinExistence type="predicted"/>
<feature type="compositionally biased region" description="Basic and acidic residues" evidence="1">
    <location>
        <begin position="180"/>
        <end position="202"/>
    </location>
</feature>
<dbReference type="OrthoDB" id="418495at2759"/>
<evidence type="ECO:0000313" key="2">
    <source>
        <dbReference type="EMBL" id="CAH0563412.1"/>
    </source>
</evidence>
<dbReference type="InterPro" id="IPR036249">
    <property type="entry name" value="Thioredoxin-like_sf"/>
</dbReference>
<feature type="compositionally biased region" description="Basic and acidic residues" evidence="1">
    <location>
        <begin position="115"/>
        <end position="138"/>
    </location>
</feature>
<evidence type="ECO:0000313" key="3">
    <source>
        <dbReference type="Proteomes" id="UP001154078"/>
    </source>
</evidence>
<accession>A0A9P0BI96</accession>
<dbReference type="PANTHER" id="PTHR45694">
    <property type="entry name" value="GLUTAREDOXIN 2"/>
    <property type="match status" value="1"/>
</dbReference>
<dbReference type="PANTHER" id="PTHR45694:SF18">
    <property type="entry name" value="GLUTAREDOXIN-1-RELATED"/>
    <property type="match status" value="1"/>
</dbReference>